<comment type="catalytic activity">
    <reaction evidence="19">
        <text>L-alanyl-L-lysine(out) = L-alanyl-L-lysine(in)</text>
        <dbReference type="Rhea" id="RHEA:79415"/>
        <dbReference type="ChEBI" id="CHEBI:192470"/>
    </reaction>
</comment>
<keyword evidence="3" id="KW-0813">Transport</keyword>
<feature type="transmembrane region" description="Helical" evidence="25">
    <location>
        <begin position="255"/>
        <end position="281"/>
    </location>
</feature>
<dbReference type="Gene3D" id="1.20.1250.20">
    <property type="entry name" value="MFS general substrate transporter like domains"/>
    <property type="match status" value="2"/>
</dbReference>
<dbReference type="InterPro" id="IPR011701">
    <property type="entry name" value="MFS"/>
</dbReference>
<evidence type="ECO:0000256" key="3">
    <source>
        <dbReference type="ARBA" id="ARBA00022448"/>
    </source>
</evidence>
<dbReference type="eggNOG" id="COG2223">
    <property type="taxonomic scope" value="Bacteria"/>
</dbReference>
<evidence type="ECO:0000256" key="25">
    <source>
        <dbReference type="SAM" id="Phobius"/>
    </source>
</evidence>
<feature type="transmembrane region" description="Helical" evidence="25">
    <location>
        <begin position="311"/>
        <end position="330"/>
    </location>
</feature>
<reference evidence="27 28" key="1">
    <citation type="submission" date="2014-10" db="EMBL/GenBank/DDBJ databases">
        <title>Whole genome sequence of Francisella endociliophora strain FSC1006, isolated from a laboratory culture of the marine ciliate Euplotes raikovi.</title>
        <authorList>
            <person name="Granberg M."/>
            <person name="Backman S."/>
            <person name="Lundmark E."/>
            <person name="Nilsson E."/>
            <person name="Karlsson E."/>
            <person name="Thelaus J."/>
            <person name="Ohrman C."/>
            <person name="Larkeryd A."/>
            <person name="Stenberg P."/>
        </authorList>
    </citation>
    <scope>NUCLEOTIDE SEQUENCE [LARGE SCALE GENOMIC DNA]</scope>
    <source>
        <strain evidence="27 28">FSC1006</strain>
    </source>
</reference>
<dbReference type="Proteomes" id="UP000029672">
    <property type="component" value="Chromosome"/>
</dbReference>
<feature type="transmembrane region" description="Helical" evidence="25">
    <location>
        <begin position="135"/>
        <end position="160"/>
    </location>
</feature>
<comment type="function">
    <text evidence="23">Lysosomal dipeptide uniporter that selectively exports lysine, arginine or histidine-containing dipeptides with a net positive charge from the lysosome lumen into the cytosol. Could play a role in a specific type of protein O-glycosylation indirectly regulating macrophages migration and tissue invasion. Also essential for liver homeostasis.</text>
</comment>
<evidence type="ECO:0000256" key="6">
    <source>
        <dbReference type="ARBA" id="ARBA00023136"/>
    </source>
</evidence>
<keyword evidence="5 25" id="KW-1133">Transmembrane helix</keyword>
<evidence type="ECO:0000256" key="7">
    <source>
        <dbReference type="ARBA" id="ARBA00023228"/>
    </source>
</evidence>
<feature type="transmembrane region" description="Helical" evidence="25">
    <location>
        <begin position="47"/>
        <end position="68"/>
    </location>
</feature>
<feature type="transmembrane region" description="Helical" evidence="25">
    <location>
        <begin position="220"/>
        <end position="243"/>
    </location>
</feature>
<dbReference type="CDD" id="cd06174">
    <property type="entry name" value="MFS"/>
    <property type="match status" value="1"/>
</dbReference>
<comment type="catalytic activity">
    <reaction evidence="20">
        <text>L-lysyl-glycine(out) = L-lysyl-glycine(in)</text>
        <dbReference type="Rhea" id="RHEA:79407"/>
        <dbReference type="ChEBI" id="CHEBI:191202"/>
    </reaction>
</comment>
<evidence type="ECO:0000256" key="4">
    <source>
        <dbReference type="ARBA" id="ARBA00022692"/>
    </source>
</evidence>
<feature type="transmembrane region" description="Helical" evidence="25">
    <location>
        <begin position="166"/>
        <end position="188"/>
    </location>
</feature>
<protein>
    <recommendedName>
        <fullName evidence="21">Lysosomal dipeptide transporter MFSD1</fullName>
    </recommendedName>
    <alternativeName>
        <fullName evidence="22">Major facilitator superfamily domain-containing protein 1</fullName>
    </alternativeName>
</protein>
<evidence type="ECO:0000256" key="5">
    <source>
        <dbReference type="ARBA" id="ARBA00022989"/>
    </source>
</evidence>
<evidence type="ECO:0000313" key="28">
    <source>
        <dbReference type="Proteomes" id="UP000029672"/>
    </source>
</evidence>
<keyword evidence="7" id="KW-0458">Lysosome</keyword>
<dbReference type="GO" id="GO:0005765">
    <property type="term" value="C:lysosomal membrane"/>
    <property type="evidence" value="ECO:0007669"/>
    <property type="project" value="UniProtKB-SubCell"/>
</dbReference>
<comment type="catalytic activity">
    <reaction evidence="12">
        <text>L-lysyl-L-alpha-amino acid(out) = L-lysyl-L-alpha-amino acid(in)</text>
        <dbReference type="Rhea" id="RHEA:79387"/>
        <dbReference type="ChEBI" id="CHEBI:229965"/>
    </reaction>
</comment>
<dbReference type="SUPFAM" id="SSF103473">
    <property type="entry name" value="MFS general substrate transporter"/>
    <property type="match status" value="1"/>
</dbReference>
<feature type="transmembrane region" description="Helical" evidence="25">
    <location>
        <begin position="80"/>
        <end position="98"/>
    </location>
</feature>
<comment type="catalytic activity">
    <reaction evidence="13">
        <text>L-alpha-aminoacyl-L-lysine(out) = L-alpha-aminoacyl-L-lysine(in)</text>
        <dbReference type="Rhea" id="RHEA:79383"/>
        <dbReference type="ChEBI" id="CHEBI:229966"/>
    </reaction>
</comment>
<feature type="transmembrane region" description="Helical" evidence="25">
    <location>
        <begin position="380"/>
        <end position="402"/>
    </location>
</feature>
<evidence type="ECO:0000256" key="14">
    <source>
        <dbReference type="ARBA" id="ARBA00044898"/>
    </source>
</evidence>
<evidence type="ECO:0000256" key="10">
    <source>
        <dbReference type="ARBA" id="ARBA00044881"/>
    </source>
</evidence>
<comment type="subcellular location">
    <subcellularLocation>
        <location evidence="1">Lysosome membrane</location>
        <topology evidence="1">Multi-pass membrane protein</topology>
    </subcellularLocation>
</comment>
<comment type="catalytic activity">
    <reaction evidence="11">
        <text>L-alpha-aminoacyl-L-histidine(out) = L-alpha-aminoacyl-L-histidine(in)</text>
        <dbReference type="Rhea" id="RHEA:79375"/>
        <dbReference type="ChEBI" id="CHEBI:229967"/>
    </reaction>
</comment>
<comment type="catalytic activity">
    <reaction evidence="17">
        <text>L-arginyl-glycine(out) = L-arginyl-glycine(in)</text>
        <dbReference type="Rhea" id="RHEA:79391"/>
        <dbReference type="ChEBI" id="CHEBI:229955"/>
    </reaction>
</comment>
<evidence type="ECO:0000256" key="8">
    <source>
        <dbReference type="ARBA" id="ARBA00044876"/>
    </source>
</evidence>
<evidence type="ECO:0000256" key="20">
    <source>
        <dbReference type="ARBA" id="ARBA00044924"/>
    </source>
</evidence>
<sequence length="407" mass="44677">MYKHRIKTLSIFIWFACAFFYALEYFIRSSSGALYDSFSFPPYNMTAAQISISSSAFYLCYVASQLPAGMLVDKYGVKRIMIASTLIFSIAIYIASVSTSPVGIIIYRALAGLGGGFAFLCAIKSIALWLPDRFFPLFTGMTQFFLYLGATLSAAPLVIINNYYSISAIMSGVFIVSLALFFISVFVIKLHPDFSKKQEAKKRKVSPFLILISVLKNKQIWLNGFYCFTIYGTTVLFADLWGIKYLQLLGFSADVAGTCTSLIFIGVAISSPLWGAIASLLNNEHKPLMVAPIIGFVVTIALLYLTTNIYAAFILCFLFGACQAVHVLNYSALRSSVSPARIATALALVNLFLPLSGGTLQPLTGGIIEFLSQNHSQLFAFQIALAIIPILKILSFIISLFIKDHGK</sequence>
<comment type="catalytic activity">
    <reaction evidence="15">
        <text>L-arginyl-L-alpha-amino acid(out) = L-arginyl-L-alpha-amino acid(in)</text>
        <dbReference type="Rhea" id="RHEA:79371"/>
        <dbReference type="ChEBI" id="CHEBI:84315"/>
    </reaction>
</comment>
<dbReference type="InterPro" id="IPR036259">
    <property type="entry name" value="MFS_trans_sf"/>
</dbReference>
<comment type="catalytic activity">
    <reaction evidence="14">
        <text>L-aspartyl-L-lysine(out) = L-aspartyl-L-lysine(in)</text>
        <dbReference type="Rhea" id="RHEA:79411"/>
        <dbReference type="ChEBI" id="CHEBI:229953"/>
    </reaction>
</comment>
<dbReference type="InterPro" id="IPR052187">
    <property type="entry name" value="MFSD1"/>
</dbReference>
<evidence type="ECO:0000256" key="2">
    <source>
        <dbReference type="ARBA" id="ARBA00008335"/>
    </source>
</evidence>
<feature type="transmembrane region" description="Helical" evidence="25">
    <location>
        <begin position="342"/>
        <end position="360"/>
    </location>
</feature>
<evidence type="ECO:0000256" key="11">
    <source>
        <dbReference type="ARBA" id="ARBA00044884"/>
    </source>
</evidence>
<evidence type="ECO:0000256" key="21">
    <source>
        <dbReference type="ARBA" id="ARBA00044985"/>
    </source>
</evidence>
<evidence type="ECO:0000256" key="17">
    <source>
        <dbReference type="ARBA" id="ARBA00044903"/>
    </source>
</evidence>
<comment type="catalytic activity">
    <reaction evidence="9">
        <text>L-histidyl-glycine(out) = L-histidyl-glycine(in)</text>
        <dbReference type="Rhea" id="RHEA:79395"/>
        <dbReference type="ChEBI" id="CHEBI:229957"/>
    </reaction>
</comment>
<feature type="transmembrane region" description="Helical" evidence="25">
    <location>
        <begin position="104"/>
        <end position="123"/>
    </location>
</feature>
<proteinExistence type="inferred from homology"/>
<comment type="subunit">
    <text evidence="24">Homodimer. Interacts with lysosomal protein GLMP (via lumenal domain); the interaction starts while both proteins are still in the endoplasmic reticulum and is required for stabilization of MFSD1 in lysosomes but has no direct effect on its targeting to lysosomes or transporter activity.</text>
</comment>
<evidence type="ECO:0000256" key="13">
    <source>
        <dbReference type="ARBA" id="ARBA00044893"/>
    </source>
</evidence>
<dbReference type="KEGG" id="frf:LO80_07140"/>
<evidence type="ECO:0000259" key="26">
    <source>
        <dbReference type="PROSITE" id="PS50850"/>
    </source>
</evidence>
<evidence type="ECO:0000256" key="19">
    <source>
        <dbReference type="ARBA" id="ARBA00044919"/>
    </source>
</evidence>
<evidence type="ECO:0000313" key="27">
    <source>
        <dbReference type="EMBL" id="AIT09763.1"/>
    </source>
</evidence>
<keyword evidence="6 25" id="KW-0472">Membrane</keyword>
<comment type="similarity">
    <text evidence="2">Belongs to the major facilitator superfamily.</text>
</comment>
<dbReference type="PANTHER" id="PTHR23512">
    <property type="entry name" value="MAJOR FACILITATOR SUPERFAMILY DOMAIN-CONTAINING PROTEIN 1"/>
    <property type="match status" value="1"/>
</dbReference>
<accession>A0A097EQB8</accession>
<dbReference type="PROSITE" id="PS50850">
    <property type="entry name" value="MFS"/>
    <property type="match status" value="1"/>
</dbReference>
<dbReference type="RefSeq" id="WP_040009993.1">
    <property type="nucleotide sequence ID" value="NZ_CP009574.1"/>
</dbReference>
<feature type="transmembrane region" description="Helical" evidence="25">
    <location>
        <begin position="9"/>
        <end position="27"/>
    </location>
</feature>
<dbReference type="EMBL" id="CP009574">
    <property type="protein sequence ID" value="AIT09763.1"/>
    <property type="molecule type" value="Genomic_DNA"/>
</dbReference>
<feature type="domain" description="Major facilitator superfamily (MFS) profile" evidence="26">
    <location>
        <begin position="10"/>
        <end position="407"/>
    </location>
</feature>
<dbReference type="STRING" id="1547445.LO80_07140"/>
<evidence type="ECO:0000256" key="1">
    <source>
        <dbReference type="ARBA" id="ARBA00004155"/>
    </source>
</evidence>
<keyword evidence="4 25" id="KW-0812">Transmembrane</keyword>
<evidence type="ECO:0000256" key="9">
    <source>
        <dbReference type="ARBA" id="ARBA00044878"/>
    </source>
</evidence>
<name>A0A097EQB8_9GAMM</name>
<dbReference type="HOGENOM" id="CLU_001265_62_2_6"/>
<dbReference type="Pfam" id="PF07690">
    <property type="entry name" value="MFS_1"/>
    <property type="match status" value="1"/>
</dbReference>
<gene>
    <name evidence="27" type="ORF">LO80_07140</name>
</gene>
<comment type="catalytic activity">
    <reaction evidence="10">
        <text>L-alpha-aminoacyl-L-arginine(out) = L-alpha-aminoacyl-L-arginine(in)</text>
        <dbReference type="Rhea" id="RHEA:79367"/>
        <dbReference type="ChEBI" id="CHEBI:229968"/>
    </reaction>
</comment>
<dbReference type="PANTHER" id="PTHR23512:SF3">
    <property type="entry name" value="MAJOR FACILITATOR SUPERFAMILY DOMAIN-CONTAINING PROTEIN 1"/>
    <property type="match status" value="1"/>
</dbReference>
<organism evidence="27 28">
    <name type="scientific">Candidatus Francisella endociliophora</name>
    <dbReference type="NCBI Taxonomy" id="653937"/>
    <lineage>
        <taxon>Bacteria</taxon>
        <taxon>Pseudomonadati</taxon>
        <taxon>Pseudomonadota</taxon>
        <taxon>Gammaproteobacteria</taxon>
        <taxon>Thiotrichales</taxon>
        <taxon>Francisellaceae</taxon>
        <taxon>Francisella</taxon>
    </lineage>
</organism>
<evidence type="ECO:0000256" key="24">
    <source>
        <dbReference type="ARBA" id="ARBA00046376"/>
    </source>
</evidence>
<dbReference type="InterPro" id="IPR020846">
    <property type="entry name" value="MFS_dom"/>
</dbReference>
<evidence type="ECO:0000256" key="12">
    <source>
        <dbReference type="ARBA" id="ARBA00044891"/>
    </source>
</evidence>
<comment type="catalytic activity">
    <reaction evidence="16">
        <text>L-lysyl-L-lysine(out) = L-lysyl-L-lysine(in)</text>
        <dbReference type="Rhea" id="RHEA:79403"/>
        <dbReference type="ChEBI" id="CHEBI:229956"/>
    </reaction>
</comment>
<keyword evidence="28" id="KW-1185">Reference proteome</keyword>
<evidence type="ECO:0000256" key="22">
    <source>
        <dbReference type="ARBA" id="ARBA00045018"/>
    </source>
</evidence>
<evidence type="ECO:0000256" key="15">
    <source>
        <dbReference type="ARBA" id="ARBA00044899"/>
    </source>
</evidence>
<evidence type="ECO:0000256" key="18">
    <source>
        <dbReference type="ARBA" id="ARBA00044912"/>
    </source>
</evidence>
<comment type="catalytic activity">
    <reaction evidence="18">
        <text>L-histidyl-L-alpha-amino acid(out) = L-histidyl-L-alpha-amino acid(in)</text>
        <dbReference type="Rhea" id="RHEA:79379"/>
        <dbReference type="ChEBI" id="CHEBI:229964"/>
    </reaction>
</comment>
<comment type="catalytic activity">
    <reaction evidence="8">
        <text>L-lysyl-L-alanine(out) = L-lysyl-L-alanine(in)</text>
        <dbReference type="Rhea" id="RHEA:79399"/>
        <dbReference type="ChEBI" id="CHEBI:229954"/>
    </reaction>
</comment>
<dbReference type="GO" id="GO:0022857">
    <property type="term" value="F:transmembrane transporter activity"/>
    <property type="evidence" value="ECO:0007669"/>
    <property type="project" value="InterPro"/>
</dbReference>
<evidence type="ECO:0000256" key="23">
    <source>
        <dbReference type="ARBA" id="ARBA00045709"/>
    </source>
</evidence>
<feature type="transmembrane region" description="Helical" evidence="25">
    <location>
        <begin position="288"/>
        <end position="305"/>
    </location>
</feature>
<dbReference type="OrthoDB" id="4474610at2"/>
<dbReference type="AlphaFoldDB" id="A0A097EQB8"/>
<evidence type="ECO:0000256" key="16">
    <source>
        <dbReference type="ARBA" id="ARBA00044900"/>
    </source>
</evidence>